<dbReference type="InterPro" id="IPR003854">
    <property type="entry name" value="GASA"/>
</dbReference>
<proteinExistence type="inferred from homology"/>
<feature type="signal peptide" evidence="2">
    <location>
        <begin position="1"/>
        <end position="26"/>
    </location>
</feature>
<sequence>MERKTMALKLFLVMAVFLLCMAKVSSSDSNAKIQDHITDSKVVKGPNRKALPFVDCGASCRIRCSLHSRPNRCNRACGTCCSRCKCVPPGTSGNREICGSCYTDMLTHGNRFKCP</sequence>
<keyword evidence="2" id="KW-0732">Signal</keyword>
<dbReference type="Proteomes" id="UP001497480">
    <property type="component" value="Unassembled WGS sequence"/>
</dbReference>
<organism evidence="3 4">
    <name type="scientific">Lupinus luteus</name>
    <name type="common">European yellow lupine</name>
    <dbReference type="NCBI Taxonomy" id="3873"/>
    <lineage>
        <taxon>Eukaryota</taxon>
        <taxon>Viridiplantae</taxon>
        <taxon>Streptophyta</taxon>
        <taxon>Embryophyta</taxon>
        <taxon>Tracheophyta</taxon>
        <taxon>Spermatophyta</taxon>
        <taxon>Magnoliopsida</taxon>
        <taxon>eudicotyledons</taxon>
        <taxon>Gunneridae</taxon>
        <taxon>Pentapetalae</taxon>
        <taxon>rosids</taxon>
        <taxon>fabids</taxon>
        <taxon>Fabales</taxon>
        <taxon>Fabaceae</taxon>
        <taxon>Papilionoideae</taxon>
        <taxon>50 kb inversion clade</taxon>
        <taxon>genistoids sensu lato</taxon>
        <taxon>core genistoids</taxon>
        <taxon>Genisteae</taxon>
        <taxon>Lupinus</taxon>
    </lineage>
</organism>
<evidence type="ECO:0000313" key="3">
    <source>
        <dbReference type="EMBL" id="CAL0330954.1"/>
    </source>
</evidence>
<name>A0AAV1YBM8_LUPLU</name>
<protein>
    <recommendedName>
        <fullName evidence="5">Snakin-2</fullName>
    </recommendedName>
</protein>
<reference evidence="3 4" key="1">
    <citation type="submission" date="2024-03" db="EMBL/GenBank/DDBJ databases">
        <authorList>
            <person name="Martinez-Hernandez J."/>
        </authorList>
    </citation>
    <scope>NUCLEOTIDE SEQUENCE [LARGE SCALE GENOMIC DNA]</scope>
</reference>
<dbReference type="EMBL" id="CAXHTB010000023">
    <property type="protein sequence ID" value="CAL0330954.1"/>
    <property type="molecule type" value="Genomic_DNA"/>
</dbReference>
<dbReference type="PANTHER" id="PTHR23201:SF18">
    <property type="entry name" value="GIBBERELLIN-REGULATED PROTEIN 2-RELATED"/>
    <property type="match status" value="1"/>
</dbReference>
<keyword evidence="4" id="KW-1185">Reference proteome</keyword>
<dbReference type="AlphaFoldDB" id="A0AAV1YBM8"/>
<comment type="similarity">
    <text evidence="1">Belongs to the GASA family.</text>
</comment>
<dbReference type="PANTHER" id="PTHR23201">
    <property type="entry name" value="EXTENSIN, PROLINE-RICH PROTEIN"/>
    <property type="match status" value="1"/>
</dbReference>
<evidence type="ECO:0008006" key="5">
    <source>
        <dbReference type="Google" id="ProtNLM"/>
    </source>
</evidence>
<evidence type="ECO:0000256" key="2">
    <source>
        <dbReference type="SAM" id="SignalP"/>
    </source>
</evidence>
<feature type="chain" id="PRO_5043550486" description="Snakin-2" evidence="2">
    <location>
        <begin position="27"/>
        <end position="115"/>
    </location>
</feature>
<dbReference type="Pfam" id="PF02704">
    <property type="entry name" value="GASA"/>
    <property type="match status" value="1"/>
</dbReference>
<comment type="caution">
    <text evidence="3">The sequence shown here is derived from an EMBL/GenBank/DDBJ whole genome shotgun (WGS) entry which is preliminary data.</text>
</comment>
<accession>A0AAV1YBM8</accession>
<gene>
    <name evidence="3" type="ORF">LLUT_LOCUS32014</name>
</gene>
<evidence type="ECO:0000313" key="4">
    <source>
        <dbReference type="Proteomes" id="UP001497480"/>
    </source>
</evidence>
<evidence type="ECO:0000256" key="1">
    <source>
        <dbReference type="ARBA" id="ARBA00010582"/>
    </source>
</evidence>